<keyword evidence="1" id="KW-0732">Signal</keyword>
<evidence type="ECO:0000256" key="1">
    <source>
        <dbReference type="SAM" id="SignalP"/>
    </source>
</evidence>
<keyword evidence="5" id="KW-1185">Reference proteome</keyword>
<reference evidence="3 4" key="2">
    <citation type="submission" date="2018-08" db="EMBL/GenBank/DDBJ databases">
        <title>The draft genome of Acinetobacter sichuanensis strain WCHAc060041.</title>
        <authorList>
            <person name="Qin J."/>
            <person name="Feng Y."/>
            <person name="Zong Z."/>
        </authorList>
    </citation>
    <scope>NUCLEOTIDE SEQUENCE [LARGE SCALE GENOMIC DNA]</scope>
    <source>
        <strain evidence="3 4">WCHAc060041</strain>
    </source>
</reference>
<gene>
    <name evidence="2" type="ORF">ACFODO_05800</name>
    <name evidence="3" type="ORF">C9E89_006625</name>
</gene>
<evidence type="ECO:0008006" key="6">
    <source>
        <dbReference type="Google" id="ProtNLM"/>
    </source>
</evidence>
<evidence type="ECO:0000313" key="2">
    <source>
        <dbReference type="EMBL" id="MFC2994797.1"/>
    </source>
</evidence>
<accession>A0A371YS91</accession>
<dbReference type="Proteomes" id="UP000240957">
    <property type="component" value="Unassembled WGS sequence"/>
</dbReference>
<dbReference type="RefSeq" id="WP_107007469.1">
    <property type="nucleotide sequence ID" value="NZ_JBHRSF010000008.1"/>
</dbReference>
<dbReference type="AlphaFoldDB" id="A0A371YS91"/>
<feature type="chain" id="PRO_5016655206" description="Autotransporter outer membrane beta-barrel domain-containing protein" evidence="1">
    <location>
        <begin position="24"/>
        <end position="416"/>
    </location>
</feature>
<feature type="signal peptide" evidence="1">
    <location>
        <begin position="1"/>
        <end position="23"/>
    </location>
</feature>
<name>A0A371YS91_9GAMM</name>
<protein>
    <recommendedName>
        <fullName evidence="6">Autotransporter outer membrane beta-barrel domain-containing protein</fullName>
    </recommendedName>
</protein>
<comment type="caution">
    <text evidence="3">The sequence shown here is derived from an EMBL/GenBank/DDBJ whole genome shotgun (WGS) entry which is preliminary data.</text>
</comment>
<evidence type="ECO:0000313" key="4">
    <source>
        <dbReference type="Proteomes" id="UP000240957"/>
    </source>
</evidence>
<evidence type="ECO:0000313" key="5">
    <source>
        <dbReference type="Proteomes" id="UP001595455"/>
    </source>
</evidence>
<organism evidence="3 4">
    <name type="scientific">Acinetobacter sichuanensis</name>
    <dbReference type="NCBI Taxonomy" id="2136183"/>
    <lineage>
        <taxon>Bacteria</taxon>
        <taxon>Pseudomonadati</taxon>
        <taxon>Pseudomonadota</taxon>
        <taxon>Gammaproteobacteria</taxon>
        <taxon>Moraxellales</taxon>
        <taxon>Moraxellaceae</taxon>
        <taxon>Acinetobacter</taxon>
    </lineage>
</organism>
<sequence length="416" mass="45937">MNIQVGAYILGALLFVGATPAFAKDVFNAQIQVGNNTYQSKGYSNLNDAIDQYDFVNMKQIFPNYTETSFAHSALNLRGVNTQLEFAQDSSQLKFSIPSLGITRIYGEIGGTREQAKDAFLNAIKGEDEYILKALTKEWVKNTPIDPVAGNPNSLMSTMAVSSTDTMSDMTSNQAFGNKTTGSRSSFGITPRFGRYTQGEYGVDVYNLPISYSHWFENEKVGISFDVPITLVDTEGAYSGSLNFGLGVNFKAYENKDLTWFVMPQVRVGATGSEDLGSAALIYGGGLVSNLQFPLSWDASINIINMATVYKTDSIQIGDYETHYDLKNTILRNGVEYSQVLKRSINNSPLIAKVSLARTDYHGDELYTEVSHDLSASIGFKNLKPNAWISDYRIGATYTYTDNDLKGFMLNMGYTF</sequence>
<proteinExistence type="predicted"/>
<reference evidence="2" key="4">
    <citation type="submission" date="2024-09" db="EMBL/GenBank/DDBJ databases">
        <authorList>
            <person name="Sun Q."/>
            <person name="Mori K."/>
        </authorList>
    </citation>
    <scope>NUCLEOTIDE SEQUENCE</scope>
    <source>
        <strain evidence="2">KCTC 62575</strain>
    </source>
</reference>
<reference evidence="5" key="3">
    <citation type="journal article" date="2019" name="Int. J. Syst. Evol. Microbiol.">
        <title>The Global Catalogue of Microorganisms (GCM) 10K type strain sequencing project: providing services to taxonomists for standard genome sequencing and annotation.</title>
        <authorList>
            <consortium name="The Broad Institute Genomics Platform"/>
            <consortium name="The Broad Institute Genome Sequencing Center for Infectious Disease"/>
            <person name="Wu L."/>
            <person name="Ma J."/>
        </authorList>
    </citation>
    <scope>NUCLEOTIDE SEQUENCE [LARGE SCALE GENOMIC DNA]</scope>
    <source>
        <strain evidence="5">KCTC 62575</strain>
    </source>
</reference>
<dbReference type="Proteomes" id="UP001595455">
    <property type="component" value="Unassembled WGS sequence"/>
</dbReference>
<evidence type="ECO:0000313" key="3">
    <source>
        <dbReference type="EMBL" id="RFC84341.1"/>
    </source>
</evidence>
<reference evidence="2" key="1">
    <citation type="journal article" date="2014" name="Int. J. Syst. Evol. Microbiol.">
        <title>Complete genome of a new Firmicutes species belonging to the dominant human colonic microbiota ('Ruminococcus bicirculans') reveals two chromosomes and a selective capacity to utilize plant glucans.</title>
        <authorList>
            <consortium name="NISC Comparative Sequencing Program"/>
            <person name="Wegmann U."/>
            <person name="Louis P."/>
            <person name="Goesmann A."/>
            <person name="Henrissat B."/>
            <person name="Duncan S.H."/>
            <person name="Flint H.J."/>
        </authorList>
    </citation>
    <scope>NUCLEOTIDE SEQUENCE</scope>
    <source>
        <strain evidence="2">KCTC 62575</strain>
    </source>
</reference>
<dbReference type="OrthoDB" id="7462457at2"/>
<dbReference type="EMBL" id="PYIX02000007">
    <property type="protein sequence ID" value="RFC84341.1"/>
    <property type="molecule type" value="Genomic_DNA"/>
</dbReference>
<dbReference type="EMBL" id="JBHRSF010000008">
    <property type="protein sequence ID" value="MFC2994797.1"/>
    <property type="molecule type" value="Genomic_DNA"/>
</dbReference>